<dbReference type="GO" id="GO:0005634">
    <property type="term" value="C:nucleus"/>
    <property type="evidence" value="ECO:0007669"/>
    <property type="project" value="InterPro"/>
</dbReference>
<comment type="caution">
    <text evidence="8">The sequence shown here is derived from an EMBL/GenBank/DDBJ whole genome shotgun (WGS) entry which is preliminary data.</text>
</comment>
<dbReference type="GO" id="GO:0003677">
    <property type="term" value="F:DNA binding"/>
    <property type="evidence" value="ECO:0007669"/>
    <property type="project" value="UniProtKB-KW"/>
</dbReference>
<evidence type="ECO:0000256" key="3">
    <source>
        <dbReference type="ARBA" id="ARBA00023015"/>
    </source>
</evidence>
<dbReference type="SUPFAM" id="SSF57701">
    <property type="entry name" value="Zn2/Cys6 DNA-binding domain"/>
    <property type="match status" value="1"/>
</dbReference>
<dbReference type="RefSeq" id="XP_043168454.1">
    <property type="nucleotide sequence ID" value="XM_043312519.1"/>
</dbReference>
<keyword evidence="2" id="KW-0862">Zinc</keyword>
<reference evidence="8" key="1">
    <citation type="submission" date="2021-05" db="EMBL/GenBank/DDBJ databases">
        <authorList>
            <person name="Stam R."/>
        </authorList>
    </citation>
    <scope>NUCLEOTIDE SEQUENCE</scope>
    <source>
        <strain evidence="8">CS162</strain>
    </source>
</reference>
<dbReference type="GO" id="GO:0000981">
    <property type="term" value="F:DNA-binding transcription factor activity, RNA polymerase II-specific"/>
    <property type="evidence" value="ECO:0007669"/>
    <property type="project" value="InterPro"/>
</dbReference>
<feature type="domain" description="Zn(2)-C6 fungal-type" evidence="7">
    <location>
        <begin position="47"/>
        <end position="77"/>
    </location>
</feature>
<evidence type="ECO:0000256" key="4">
    <source>
        <dbReference type="ARBA" id="ARBA00023125"/>
    </source>
</evidence>
<gene>
    <name evidence="8" type="ORF">ALTATR162_LOCUS4903</name>
</gene>
<dbReference type="Gene3D" id="4.10.240.10">
    <property type="entry name" value="Zn(2)-C6 fungal-type DNA-binding domain"/>
    <property type="match status" value="1"/>
</dbReference>
<dbReference type="PROSITE" id="PS50048">
    <property type="entry name" value="ZN2_CY6_FUNGAL_2"/>
    <property type="match status" value="1"/>
</dbReference>
<accession>A0A8J2HZ85</accession>
<dbReference type="GO" id="GO:0045122">
    <property type="term" value="P:aflatoxin biosynthetic process"/>
    <property type="evidence" value="ECO:0007669"/>
    <property type="project" value="InterPro"/>
</dbReference>
<dbReference type="Proteomes" id="UP000676310">
    <property type="component" value="Unassembled WGS sequence"/>
</dbReference>
<dbReference type="Pfam" id="PF08493">
    <property type="entry name" value="AflR"/>
    <property type="match status" value="1"/>
</dbReference>
<dbReference type="PRINTS" id="PR00755">
    <property type="entry name" value="AFLATOXINBRP"/>
</dbReference>
<dbReference type="PANTHER" id="PTHR47660:SF3">
    <property type="entry name" value="FINGER DOMAIN PROTEIN, PUTATIVE (AFU_ORTHOLOGUE AFUA_4G03310)-RELATED"/>
    <property type="match status" value="1"/>
</dbReference>
<dbReference type="Pfam" id="PF00172">
    <property type="entry name" value="Zn_clus"/>
    <property type="match status" value="1"/>
</dbReference>
<keyword evidence="3" id="KW-0805">Transcription regulation</keyword>
<dbReference type="InterPro" id="IPR036864">
    <property type="entry name" value="Zn2-C6_fun-type_DNA-bd_sf"/>
</dbReference>
<dbReference type="GO" id="GO:0008270">
    <property type="term" value="F:zinc ion binding"/>
    <property type="evidence" value="ECO:0007669"/>
    <property type="project" value="InterPro"/>
</dbReference>
<organism evidence="8 9">
    <name type="scientific">Alternaria atra</name>
    <dbReference type="NCBI Taxonomy" id="119953"/>
    <lineage>
        <taxon>Eukaryota</taxon>
        <taxon>Fungi</taxon>
        <taxon>Dikarya</taxon>
        <taxon>Ascomycota</taxon>
        <taxon>Pezizomycotina</taxon>
        <taxon>Dothideomycetes</taxon>
        <taxon>Pleosporomycetidae</taxon>
        <taxon>Pleosporales</taxon>
        <taxon>Pleosporineae</taxon>
        <taxon>Pleosporaceae</taxon>
        <taxon>Alternaria</taxon>
        <taxon>Alternaria sect. Ulocladioides</taxon>
    </lineage>
</organism>
<evidence type="ECO:0000313" key="8">
    <source>
        <dbReference type="EMBL" id="CAG5157111.1"/>
    </source>
</evidence>
<sequence>MFQASTPAFVSCQSRSPPMDDTITGSEITIMSTGLNGESKARKMRASCDACSRAKVKCDKLRPTCHRCGTMNICCNYSPSMRLGKPRKNRNVDGFIKRDISPAGSYGPLGARVDLLPRTAPHTYESSPEPTDPFYFGPRTPEYHYQDAFVSNTFDGAQSSVCSEGTSSHVNAWSNGNQMLFAHQADMFAPVPQYPPPHTTFRGHVRSTSVQSQPEMLTSLDPAQTSVAFSHQFLDVRGSNDARQEKMMASPLPMVSAPLPTPSASNMLTSHDCTQFAFQILYSLYVPRKAQSAAGDFNSLDGLPTLDSVLSINTAAVDKLYTLLSCGCSLNPHFSATINLTIMKILSWYQATAGDCLQDERHSCETHFEILSHQYVSNGTTDSENEYPYRTNHVLAELCRVEKLIDKFSERYCNPAGIAETGIDCGVYVAMEASLRSRVRETFRIIMAAAPENVKRQIASRTQNRLRVNTV</sequence>
<keyword evidence="5" id="KW-0804">Transcription</keyword>
<dbReference type="PROSITE" id="PS00463">
    <property type="entry name" value="ZN2_CY6_FUNGAL_1"/>
    <property type="match status" value="1"/>
</dbReference>
<evidence type="ECO:0000313" key="9">
    <source>
        <dbReference type="Proteomes" id="UP000676310"/>
    </source>
</evidence>
<name>A0A8J2HZ85_9PLEO</name>
<dbReference type="AlphaFoldDB" id="A0A8J2HZ85"/>
<dbReference type="InterPro" id="IPR001138">
    <property type="entry name" value="Zn2Cys6_DnaBD"/>
</dbReference>
<dbReference type="InterPro" id="IPR013700">
    <property type="entry name" value="AflR"/>
</dbReference>
<keyword evidence="1" id="KW-0479">Metal-binding</keyword>
<evidence type="ECO:0000256" key="2">
    <source>
        <dbReference type="ARBA" id="ARBA00022833"/>
    </source>
</evidence>
<proteinExistence type="predicted"/>
<dbReference type="PANTHER" id="PTHR47660">
    <property type="entry name" value="TRANSCRIPTION FACTOR WITH C2H2 AND ZN(2)-CYS(6) DNA BINDING DOMAIN (EUROFUNG)-RELATED-RELATED"/>
    <property type="match status" value="1"/>
</dbReference>
<keyword evidence="6" id="KW-0539">Nucleus</keyword>
<keyword evidence="9" id="KW-1185">Reference proteome</keyword>
<evidence type="ECO:0000256" key="1">
    <source>
        <dbReference type="ARBA" id="ARBA00022723"/>
    </source>
</evidence>
<dbReference type="OrthoDB" id="2943660at2759"/>
<keyword evidence="4" id="KW-0238">DNA-binding</keyword>
<dbReference type="GeneID" id="67016622"/>
<dbReference type="EMBL" id="CAJRGZ010000017">
    <property type="protein sequence ID" value="CAG5157111.1"/>
    <property type="molecule type" value="Genomic_DNA"/>
</dbReference>
<evidence type="ECO:0000256" key="5">
    <source>
        <dbReference type="ARBA" id="ARBA00023163"/>
    </source>
</evidence>
<dbReference type="SMART" id="SM00066">
    <property type="entry name" value="GAL4"/>
    <property type="match status" value="1"/>
</dbReference>
<protein>
    <recommendedName>
        <fullName evidence="7">Zn(2)-C6 fungal-type domain-containing protein</fullName>
    </recommendedName>
</protein>
<dbReference type="CDD" id="cd00067">
    <property type="entry name" value="GAL4"/>
    <property type="match status" value="1"/>
</dbReference>
<evidence type="ECO:0000259" key="7">
    <source>
        <dbReference type="PROSITE" id="PS50048"/>
    </source>
</evidence>
<evidence type="ECO:0000256" key="6">
    <source>
        <dbReference type="ARBA" id="ARBA00023242"/>
    </source>
</evidence>